<evidence type="ECO:0000256" key="3">
    <source>
        <dbReference type="ARBA" id="ARBA00022705"/>
    </source>
</evidence>
<dbReference type="Pfam" id="PF14743">
    <property type="entry name" value="DNA_ligase_OB_2"/>
    <property type="match status" value="1"/>
</dbReference>
<dbReference type="SUPFAM" id="SSF50249">
    <property type="entry name" value="Nucleic acid-binding proteins"/>
    <property type="match status" value="1"/>
</dbReference>
<evidence type="ECO:0000256" key="2">
    <source>
        <dbReference type="ARBA" id="ARBA00022598"/>
    </source>
</evidence>
<dbReference type="GO" id="GO:0044423">
    <property type="term" value="C:virion component"/>
    <property type="evidence" value="ECO:0007669"/>
    <property type="project" value="UniProtKB-KW"/>
</dbReference>
<dbReference type="GO" id="GO:0006260">
    <property type="term" value="P:DNA replication"/>
    <property type="evidence" value="ECO:0007669"/>
    <property type="project" value="UniProtKB-KW"/>
</dbReference>
<proteinExistence type="predicted"/>
<keyword evidence="4" id="KW-0227">DNA damage</keyword>
<reference evidence="11" key="1">
    <citation type="submission" date="2018-05" db="EMBL/GenBank/DDBJ databases">
        <authorList>
            <person name="Lanie J.A."/>
            <person name="Ng W.-L."/>
            <person name="Kazmierczak K.M."/>
            <person name="Andrzejewski T.M."/>
            <person name="Davidsen T.M."/>
            <person name="Wayne K.J."/>
            <person name="Tettelin H."/>
            <person name="Glass J.I."/>
            <person name="Rusch D."/>
            <person name="Podicherti R."/>
            <person name="Tsui H.-C.T."/>
            <person name="Winkler M.E."/>
        </authorList>
    </citation>
    <scope>NUCLEOTIDE SEQUENCE</scope>
</reference>
<evidence type="ECO:0000256" key="5">
    <source>
        <dbReference type="ARBA" id="ARBA00022844"/>
    </source>
</evidence>
<accession>A0A382K3H2</accession>
<evidence type="ECO:0000256" key="8">
    <source>
        <dbReference type="ARBA" id="ARBA00046002"/>
    </source>
</evidence>
<evidence type="ECO:0000259" key="10">
    <source>
        <dbReference type="Pfam" id="PF14743"/>
    </source>
</evidence>
<dbReference type="Pfam" id="PF01068">
    <property type="entry name" value="DNA_ligase_A_M"/>
    <property type="match status" value="1"/>
</dbReference>
<dbReference type="PANTHER" id="PTHR47810">
    <property type="entry name" value="DNA LIGASE"/>
    <property type="match status" value="1"/>
</dbReference>
<comment type="subcellular location">
    <subcellularLocation>
        <location evidence="1">Virion</location>
    </subcellularLocation>
</comment>
<dbReference type="EMBL" id="UINC01077850">
    <property type="protein sequence ID" value="SVC18365.1"/>
    <property type="molecule type" value="Genomic_DNA"/>
</dbReference>
<dbReference type="GO" id="GO:0006281">
    <property type="term" value="P:DNA repair"/>
    <property type="evidence" value="ECO:0007669"/>
    <property type="project" value="UniProtKB-KW"/>
</dbReference>
<feature type="domain" description="DNA ligase OB-like" evidence="10">
    <location>
        <begin position="322"/>
        <end position="392"/>
    </location>
</feature>
<evidence type="ECO:0000256" key="1">
    <source>
        <dbReference type="ARBA" id="ARBA00004328"/>
    </source>
</evidence>
<keyword evidence="6" id="KW-0234">DNA repair</keyword>
<dbReference type="InterPro" id="IPR012310">
    <property type="entry name" value="DNA_ligase_ATP-dep_cent"/>
</dbReference>
<dbReference type="GO" id="GO:0005524">
    <property type="term" value="F:ATP binding"/>
    <property type="evidence" value="ECO:0007669"/>
    <property type="project" value="InterPro"/>
</dbReference>
<evidence type="ECO:0000256" key="6">
    <source>
        <dbReference type="ARBA" id="ARBA00023204"/>
    </source>
</evidence>
<evidence type="ECO:0000256" key="7">
    <source>
        <dbReference type="ARBA" id="ARBA00032896"/>
    </source>
</evidence>
<dbReference type="AlphaFoldDB" id="A0A382K3H2"/>
<organism evidence="11">
    <name type="scientific">marine metagenome</name>
    <dbReference type="NCBI Taxonomy" id="408172"/>
    <lineage>
        <taxon>unclassified sequences</taxon>
        <taxon>metagenomes</taxon>
        <taxon>ecological metagenomes</taxon>
    </lineage>
</organism>
<evidence type="ECO:0000256" key="4">
    <source>
        <dbReference type="ARBA" id="ARBA00022763"/>
    </source>
</evidence>
<keyword evidence="2" id="KW-0436">Ligase</keyword>
<protein>
    <recommendedName>
        <fullName evidence="7">Polydeoxyribonucleotide synthase [ATP]</fullName>
    </recommendedName>
</protein>
<dbReference type="InterPro" id="IPR029319">
    <property type="entry name" value="DNA_ligase_OB"/>
</dbReference>
<keyword evidence="3" id="KW-0235">DNA replication</keyword>
<dbReference type="Gene3D" id="3.30.470.30">
    <property type="entry name" value="DNA ligase/mRNA capping enzyme"/>
    <property type="match status" value="1"/>
</dbReference>
<dbReference type="SUPFAM" id="SSF56091">
    <property type="entry name" value="DNA ligase/mRNA capping enzyme, catalytic domain"/>
    <property type="match status" value="1"/>
</dbReference>
<comment type="function">
    <text evidence="8">Very low-fidelity DNA ligase that seals nicks in double-stranded DNA during DNA repair. Together with the viral repair DNA polymerase X, fills the single nucleotide gaps generated by the AP endonuclease. It is not essential for viral replication and recombination. Displays a very low adenylation activity towards DNA with 3'-dideoxy- or 3'-amino-terminated nicks compared to regular nick DNA.</text>
</comment>
<dbReference type="GO" id="GO:0006310">
    <property type="term" value="P:DNA recombination"/>
    <property type="evidence" value="ECO:0007669"/>
    <property type="project" value="InterPro"/>
</dbReference>
<gene>
    <name evidence="11" type="ORF">METZ01_LOCUS271219</name>
</gene>
<dbReference type="Gene3D" id="2.40.50.140">
    <property type="entry name" value="Nucleic acid-binding proteins"/>
    <property type="match status" value="1"/>
</dbReference>
<keyword evidence="5" id="KW-0946">Virion</keyword>
<name>A0A382K3H2_9ZZZZ</name>
<evidence type="ECO:0000259" key="9">
    <source>
        <dbReference type="Pfam" id="PF01068"/>
    </source>
</evidence>
<dbReference type="InterPro" id="IPR050326">
    <property type="entry name" value="NAD_dep_DNA_ligaseB"/>
</dbReference>
<dbReference type="PANTHER" id="PTHR47810:SF5">
    <property type="entry name" value="LIGASE, PUTATIVE-RELATED"/>
    <property type="match status" value="1"/>
</dbReference>
<feature type="domain" description="ATP-dependent DNA ligase family profile" evidence="9">
    <location>
        <begin position="108"/>
        <end position="308"/>
    </location>
</feature>
<sequence>MKYYHKHKRKDEMGMILPTLYKRTATGATQTWEIEVQDNKYRTTSGQIDGIKTTNKWTSCKGKNTGKANATTNAEQALKEAHAKHQKKLERDYNLSIDEIDEKQFYDPMLAQDFKNKNRNKDVYDSLQSETKVFSQPKLDGIRCIATKDGLFTRNGKEITAVPHIAKELQKLFVEYPDAVLDGELYNHAYKDDFNKIVHLVRKQNLTKEHLVESEKMIQYHIYDVPQIGTLDEQSLYSYRIGMLKTQGVPKKLRWSSAIAIVDTTLVKNEKHLDELYSDYTLAGYEGQMIRIDGPYENKRSAKLLKRKDFVDEEYTILGYDEGNGNRTGTIRNFLFKNKNGKEFTSNIKGTFEYLTELLHKAEGLIGKKATVKYFNLTPDGVPRFPIVIAIRDYE</sequence>
<dbReference type="GO" id="GO:0003910">
    <property type="term" value="F:DNA ligase (ATP) activity"/>
    <property type="evidence" value="ECO:0007669"/>
    <property type="project" value="InterPro"/>
</dbReference>
<dbReference type="InterPro" id="IPR012340">
    <property type="entry name" value="NA-bd_OB-fold"/>
</dbReference>
<evidence type="ECO:0000313" key="11">
    <source>
        <dbReference type="EMBL" id="SVC18365.1"/>
    </source>
</evidence>